<accession>A0ABR2ECV3</accession>
<dbReference type="EMBL" id="JBBPBM010000016">
    <property type="protein sequence ID" value="KAK8557932.1"/>
    <property type="molecule type" value="Genomic_DNA"/>
</dbReference>
<sequence>MLQLHLCKCFNNMPQQDDKGDVSAETTGPAWEYLEKYADEIAFHFVFPVPANVGISTGTSLYCLGRFWVFGIDCFSSALLCFDPLLLSYVVHLILNLPKLISPGWICNAIIFTVAADDMVVSPSLGSTYLPFLCVGGLCYVICVGRWGDGGWSDDGGLPLKDVLPRYVDGFRLAVFC</sequence>
<reference evidence="1 2" key="1">
    <citation type="journal article" date="2024" name="G3 (Bethesda)">
        <title>Genome assembly of Hibiscus sabdariffa L. provides insights into metabolisms of medicinal natural products.</title>
        <authorList>
            <person name="Kim T."/>
        </authorList>
    </citation>
    <scope>NUCLEOTIDE SEQUENCE [LARGE SCALE GENOMIC DNA]</scope>
    <source>
        <strain evidence="1">TK-2024</strain>
        <tissue evidence="1">Old leaves</tissue>
    </source>
</reference>
<organism evidence="1 2">
    <name type="scientific">Hibiscus sabdariffa</name>
    <name type="common">roselle</name>
    <dbReference type="NCBI Taxonomy" id="183260"/>
    <lineage>
        <taxon>Eukaryota</taxon>
        <taxon>Viridiplantae</taxon>
        <taxon>Streptophyta</taxon>
        <taxon>Embryophyta</taxon>
        <taxon>Tracheophyta</taxon>
        <taxon>Spermatophyta</taxon>
        <taxon>Magnoliopsida</taxon>
        <taxon>eudicotyledons</taxon>
        <taxon>Gunneridae</taxon>
        <taxon>Pentapetalae</taxon>
        <taxon>rosids</taxon>
        <taxon>malvids</taxon>
        <taxon>Malvales</taxon>
        <taxon>Malvaceae</taxon>
        <taxon>Malvoideae</taxon>
        <taxon>Hibiscus</taxon>
    </lineage>
</organism>
<evidence type="ECO:0000313" key="1">
    <source>
        <dbReference type="EMBL" id="KAK8557932.1"/>
    </source>
</evidence>
<proteinExistence type="predicted"/>
<dbReference type="Proteomes" id="UP001472677">
    <property type="component" value="Unassembled WGS sequence"/>
</dbReference>
<protein>
    <submittedName>
        <fullName evidence="1">Uncharacterized protein</fullName>
    </submittedName>
</protein>
<comment type="caution">
    <text evidence="1">The sequence shown here is derived from an EMBL/GenBank/DDBJ whole genome shotgun (WGS) entry which is preliminary data.</text>
</comment>
<gene>
    <name evidence="1" type="ORF">V6N12_010155</name>
</gene>
<evidence type="ECO:0000313" key="2">
    <source>
        <dbReference type="Proteomes" id="UP001472677"/>
    </source>
</evidence>
<keyword evidence="2" id="KW-1185">Reference proteome</keyword>
<name>A0ABR2ECV3_9ROSI</name>